<name>A0ABD0PC08_CIRMR</name>
<dbReference type="PANTHER" id="PTHR44535:SF1">
    <property type="entry name" value="SERINE_THREONINE-PROTEIN KINASE NEK9"/>
    <property type="match status" value="1"/>
</dbReference>
<dbReference type="InterPro" id="IPR009091">
    <property type="entry name" value="RCC1/BLIP-II"/>
</dbReference>
<evidence type="ECO:0000256" key="1">
    <source>
        <dbReference type="ARBA" id="ARBA00022741"/>
    </source>
</evidence>
<dbReference type="SUPFAM" id="SSF50985">
    <property type="entry name" value="RCC1/BLIP-II"/>
    <property type="match status" value="1"/>
</dbReference>
<sequence length="84" mass="9279">SPSPAVFLELLLTLWFGLVRLSTVTETPVAVVTTRSREVYFWGGGKFTPQKLDMFKGGSSAQHVCAGETHFAVVTVEKELYTWA</sequence>
<dbReference type="AlphaFoldDB" id="A0ABD0PC08"/>
<comment type="caution">
    <text evidence="4">The sequence shown here is derived from an EMBL/GenBank/DDBJ whole genome shotgun (WGS) entry which is preliminary data.</text>
</comment>
<keyword evidence="5" id="KW-1185">Reference proteome</keyword>
<feature type="chain" id="PRO_5044749670" evidence="3">
    <location>
        <begin position="22"/>
        <end position="84"/>
    </location>
</feature>
<keyword evidence="2" id="KW-0067">ATP-binding</keyword>
<protein>
    <submittedName>
        <fullName evidence="4">Uncharacterized protein</fullName>
    </submittedName>
</protein>
<feature type="signal peptide" evidence="3">
    <location>
        <begin position="1"/>
        <end position="21"/>
    </location>
</feature>
<dbReference type="Proteomes" id="UP001529510">
    <property type="component" value="Unassembled WGS sequence"/>
</dbReference>
<dbReference type="GO" id="GO:0005524">
    <property type="term" value="F:ATP binding"/>
    <property type="evidence" value="ECO:0007669"/>
    <property type="project" value="UniProtKB-KW"/>
</dbReference>
<keyword evidence="3" id="KW-0732">Signal</keyword>
<evidence type="ECO:0000256" key="2">
    <source>
        <dbReference type="ARBA" id="ARBA00022840"/>
    </source>
</evidence>
<evidence type="ECO:0000256" key="3">
    <source>
        <dbReference type="SAM" id="SignalP"/>
    </source>
</evidence>
<organism evidence="4 5">
    <name type="scientific">Cirrhinus mrigala</name>
    <name type="common">Mrigala</name>
    <dbReference type="NCBI Taxonomy" id="683832"/>
    <lineage>
        <taxon>Eukaryota</taxon>
        <taxon>Metazoa</taxon>
        <taxon>Chordata</taxon>
        <taxon>Craniata</taxon>
        <taxon>Vertebrata</taxon>
        <taxon>Euteleostomi</taxon>
        <taxon>Actinopterygii</taxon>
        <taxon>Neopterygii</taxon>
        <taxon>Teleostei</taxon>
        <taxon>Ostariophysi</taxon>
        <taxon>Cypriniformes</taxon>
        <taxon>Cyprinidae</taxon>
        <taxon>Labeoninae</taxon>
        <taxon>Labeonini</taxon>
        <taxon>Cirrhinus</taxon>
    </lineage>
</organism>
<dbReference type="EMBL" id="JAMKFB020000017">
    <property type="protein sequence ID" value="KAL0170841.1"/>
    <property type="molecule type" value="Genomic_DNA"/>
</dbReference>
<dbReference type="PANTHER" id="PTHR44535">
    <property type="entry name" value="PROTEIN CBG16200"/>
    <property type="match status" value="1"/>
</dbReference>
<dbReference type="Gene3D" id="2.130.10.30">
    <property type="entry name" value="Regulator of chromosome condensation 1/beta-lactamase-inhibitor protein II"/>
    <property type="match status" value="1"/>
</dbReference>
<feature type="non-terminal residue" evidence="4">
    <location>
        <position position="1"/>
    </location>
</feature>
<dbReference type="InterPro" id="IPR051997">
    <property type="entry name" value="STK_NEK"/>
</dbReference>
<accession>A0ABD0PC08</accession>
<gene>
    <name evidence="4" type="ORF">M9458_035437</name>
</gene>
<feature type="non-terminal residue" evidence="4">
    <location>
        <position position="84"/>
    </location>
</feature>
<proteinExistence type="predicted"/>
<keyword evidence="1" id="KW-0547">Nucleotide-binding</keyword>
<reference evidence="4 5" key="1">
    <citation type="submission" date="2024-05" db="EMBL/GenBank/DDBJ databases">
        <title>Genome sequencing and assembly of Indian major carp, Cirrhinus mrigala (Hamilton, 1822).</title>
        <authorList>
            <person name="Mohindra V."/>
            <person name="Chowdhury L.M."/>
            <person name="Lal K."/>
            <person name="Jena J.K."/>
        </authorList>
    </citation>
    <scope>NUCLEOTIDE SEQUENCE [LARGE SCALE GENOMIC DNA]</scope>
    <source>
        <strain evidence="4">CM1030</strain>
        <tissue evidence="4">Blood</tissue>
    </source>
</reference>
<evidence type="ECO:0000313" key="5">
    <source>
        <dbReference type="Proteomes" id="UP001529510"/>
    </source>
</evidence>
<evidence type="ECO:0000313" key="4">
    <source>
        <dbReference type="EMBL" id="KAL0170841.1"/>
    </source>
</evidence>